<dbReference type="Proteomes" id="UP000516122">
    <property type="component" value="Chromosome"/>
</dbReference>
<evidence type="ECO:0000256" key="10">
    <source>
        <dbReference type="ARBA" id="ARBA00035861"/>
    </source>
</evidence>
<comment type="catalytic activity">
    <reaction evidence="10">
        <text>8-oxo-dGTP + H2O = 8-oxo-dGMP + diphosphate + H(+)</text>
        <dbReference type="Rhea" id="RHEA:31575"/>
        <dbReference type="ChEBI" id="CHEBI:15377"/>
        <dbReference type="ChEBI" id="CHEBI:15378"/>
        <dbReference type="ChEBI" id="CHEBI:33019"/>
        <dbReference type="ChEBI" id="CHEBI:63224"/>
        <dbReference type="ChEBI" id="CHEBI:77896"/>
        <dbReference type="EC" id="3.6.1.55"/>
    </reaction>
</comment>
<evidence type="ECO:0000256" key="9">
    <source>
        <dbReference type="ARBA" id="ARBA00023204"/>
    </source>
</evidence>
<proteinExistence type="inferred from homology"/>
<dbReference type="EMBL" id="CP060804">
    <property type="protein sequence ID" value="QNP37707.1"/>
    <property type="molecule type" value="Genomic_DNA"/>
</dbReference>
<dbReference type="InterPro" id="IPR000086">
    <property type="entry name" value="NUDIX_hydrolase_dom"/>
</dbReference>
<dbReference type="CDD" id="cd03425">
    <property type="entry name" value="NUDIX_MutT_NudA_like"/>
    <property type="match status" value="1"/>
</dbReference>
<evidence type="ECO:0000313" key="13">
    <source>
        <dbReference type="EMBL" id="QNP37707.1"/>
    </source>
</evidence>
<evidence type="ECO:0000256" key="6">
    <source>
        <dbReference type="ARBA" id="ARBA00022763"/>
    </source>
</evidence>
<dbReference type="GO" id="GO:0044715">
    <property type="term" value="F:8-oxo-dGDP phosphatase activity"/>
    <property type="evidence" value="ECO:0007669"/>
    <property type="project" value="TreeGrafter"/>
</dbReference>
<dbReference type="PANTHER" id="PTHR47707">
    <property type="entry name" value="8-OXO-DGTP DIPHOSPHATASE"/>
    <property type="match status" value="1"/>
</dbReference>
<gene>
    <name evidence="14" type="ORF">EY666_12490</name>
    <name evidence="13" type="ORF">H9Q64_14775</name>
</gene>
<evidence type="ECO:0000256" key="4">
    <source>
        <dbReference type="ARBA" id="ARBA00022705"/>
    </source>
</evidence>
<dbReference type="EMBL" id="SIYF01000322">
    <property type="protein sequence ID" value="TKK78837.1"/>
    <property type="molecule type" value="Genomic_DNA"/>
</dbReference>
<dbReference type="Proteomes" id="UP000305511">
    <property type="component" value="Unassembled WGS sequence"/>
</dbReference>
<evidence type="ECO:0000256" key="1">
    <source>
        <dbReference type="ARBA" id="ARBA00001946"/>
    </source>
</evidence>
<dbReference type="EC" id="3.6.1.55" evidence="11"/>
<evidence type="ECO:0000256" key="11">
    <source>
        <dbReference type="ARBA" id="ARBA00038905"/>
    </source>
</evidence>
<dbReference type="AlphaFoldDB" id="A0A2S7M1Q8"/>
<evidence type="ECO:0000256" key="3">
    <source>
        <dbReference type="ARBA" id="ARBA00022457"/>
    </source>
</evidence>
<evidence type="ECO:0000256" key="2">
    <source>
        <dbReference type="ARBA" id="ARBA00005582"/>
    </source>
</evidence>
<dbReference type="GO" id="GO:0006281">
    <property type="term" value="P:DNA repair"/>
    <property type="evidence" value="ECO:0007669"/>
    <property type="project" value="UniProtKB-KW"/>
</dbReference>
<organism evidence="14 15">
    <name type="scientific">Enterococcus faecalis</name>
    <name type="common">Streptococcus faecalis</name>
    <dbReference type="NCBI Taxonomy" id="1351"/>
    <lineage>
        <taxon>Bacteria</taxon>
        <taxon>Bacillati</taxon>
        <taxon>Bacillota</taxon>
        <taxon>Bacilli</taxon>
        <taxon>Lactobacillales</taxon>
        <taxon>Enterococcaceae</taxon>
        <taxon>Enterococcus</taxon>
    </lineage>
</organism>
<reference evidence="14 15" key="1">
    <citation type="submission" date="2019-02" db="EMBL/GenBank/DDBJ databases">
        <title>Bacteria dissemination in different level of health care in South Africa: the effectiveness of infections prevention and control.</title>
        <authorList>
            <person name="Shobo C."/>
            <person name="Amoako D.G."/>
            <person name="Allam M."/>
            <person name="Ismail A."/>
            <person name="Bester L.A."/>
            <person name="Essack S.Y."/>
        </authorList>
    </citation>
    <scope>NUCLEOTIDE SEQUENCE [LARGE SCALE GENOMIC DNA]</scope>
    <source>
        <strain evidence="14 15">2SIL2</strain>
    </source>
</reference>
<reference evidence="13 16" key="2">
    <citation type="submission" date="2020-08" db="EMBL/GenBank/DDBJ databases">
        <title>Enterococcus faecalis SF28073 genome assembly.</title>
        <authorList>
            <person name="Duerkop B.A."/>
            <person name="Johnson C.N."/>
        </authorList>
    </citation>
    <scope>NUCLEOTIDE SEQUENCE [LARGE SCALE GENOMIC DNA]</scope>
    <source>
        <strain evidence="13 16">SF28073</strain>
    </source>
</reference>
<comment type="similarity">
    <text evidence="2">Belongs to the Nudix hydrolase family.</text>
</comment>
<comment type="cofactor">
    <cofactor evidence="1">
        <name>Mg(2+)</name>
        <dbReference type="ChEBI" id="CHEBI:18420"/>
    </cofactor>
</comment>
<dbReference type="PRINTS" id="PR00502">
    <property type="entry name" value="NUDIXFAMILY"/>
</dbReference>
<keyword evidence="8" id="KW-0460">Magnesium</keyword>
<evidence type="ECO:0000313" key="16">
    <source>
        <dbReference type="Proteomes" id="UP000516122"/>
    </source>
</evidence>
<dbReference type="Gene3D" id="3.90.79.10">
    <property type="entry name" value="Nucleoside Triphosphate Pyrophosphohydrolase"/>
    <property type="match status" value="1"/>
</dbReference>
<dbReference type="PROSITE" id="PS51462">
    <property type="entry name" value="NUDIX"/>
    <property type="match status" value="1"/>
</dbReference>
<dbReference type="InterPro" id="IPR047127">
    <property type="entry name" value="MutT-like"/>
</dbReference>
<dbReference type="GO" id="GO:0008413">
    <property type="term" value="F:8-oxo-7,8-dihydroguanosine triphosphate pyrophosphatase activity"/>
    <property type="evidence" value="ECO:0007669"/>
    <property type="project" value="TreeGrafter"/>
</dbReference>
<accession>A0A2S7M1Q8</accession>
<dbReference type="RefSeq" id="WP_002381045.1">
    <property type="nucleotide sequence ID" value="NZ_AP027302.1"/>
</dbReference>
<name>A0A2S7M1Q8_ENTFL</name>
<sequence length="138" mass="15753">MKKEIHVVGAIIVENGKVLCCQRGPERALANLWEFPGGKIENGETKVQALERELQEELKIEVTIVKEEYAFCRYEYDFGFVNLTTFICYLESGEPQLTEHLQIKWLTPNELNQLEWAPADIPTVEKLVEKGVGTEQNG</sequence>
<feature type="domain" description="Nudix hydrolase" evidence="12">
    <location>
        <begin position="3"/>
        <end position="128"/>
    </location>
</feature>
<evidence type="ECO:0000259" key="12">
    <source>
        <dbReference type="PROSITE" id="PS51462"/>
    </source>
</evidence>
<dbReference type="InterPro" id="IPR020476">
    <property type="entry name" value="Nudix_hydrolase"/>
</dbReference>
<keyword evidence="5" id="KW-0479">Metal-binding</keyword>
<dbReference type="GO" id="GO:0044716">
    <property type="term" value="F:8-oxo-GDP phosphatase activity"/>
    <property type="evidence" value="ECO:0007669"/>
    <property type="project" value="TreeGrafter"/>
</dbReference>
<dbReference type="PANTHER" id="PTHR47707:SF1">
    <property type="entry name" value="NUDIX HYDROLASE FAMILY PROTEIN"/>
    <property type="match status" value="1"/>
</dbReference>
<protein>
    <recommendedName>
        <fullName evidence="11">8-oxo-dGTP diphosphatase</fullName>
        <ecNumber evidence="11">3.6.1.55</ecNumber>
    </recommendedName>
</protein>
<dbReference type="GO" id="GO:0006260">
    <property type="term" value="P:DNA replication"/>
    <property type="evidence" value="ECO:0007669"/>
    <property type="project" value="UniProtKB-KW"/>
</dbReference>
<evidence type="ECO:0000313" key="15">
    <source>
        <dbReference type="Proteomes" id="UP000305511"/>
    </source>
</evidence>
<dbReference type="GO" id="GO:0046872">
    <property type="term" value="F:metal ion binding"/>
    <property type="evidence" value="ECO:0007669"/>
    <property type="project" value="UniProtKB-KW"/>
</dbReference>
<keyword evidence="3" id="KW-0515">Mutator protein</keyword>
<evidence type="ECO:0000313" key="14">
    <source>
        <dbReference type="EMBL" id="TKK78837.1"/>
    </source>
</evidence>
<keyword evidence="7 14" id="KW-0378">Hydrolase</keyword>
<keyword evidence="9" id="KW-0234">DNA repair</keyword>
<dbReference type="Pfam" id="PF00293">
    <property type="entry name" value="NUDIX"/>
    <property type="match status" value="1"/>
</dbReference>
<keyword evidence="4" id="KW-0235">DNA replication</keyword>
<dbReference type="GO" id="GO:0035539">
    <property type="term" value="F:8-oxo-7,8-dihydrodeoxyguanosine triphosphate pyrophosphatase activity"/>
    <property type="evidence" value="ECO:0007669"/>
    <property type="project" value="UniProtKB-EC"/>
</dbReference>
<dbReference type="InterPro" id="IPR015797">
    <property type="entry name" value="NUDIX_hydrolase-like_dom_sf"/>
</dbReference>
<evidence type="ECO:0000256" key="5">
    <source>
        <dbReference type="ARBA" id="ARBA00022723"/>
    </source>
</evidence>
<keyword evidence="6" id="KW-0227">DNA damage</keyword>
<evidence type="ECO:0000256" key="7">
    <source>
        <dbReference type="ARBA" id="ARBA00022801"/>
    </source>
</evidence>
<evidence type="ECO:0000256" key="8">
    <source>
        <dbReference type="ARBA" id="ARBA00022842"/>
    </source>
</evidence>
<dbReference type="SUPFAM" id="SSF55811">
    <property type="entry name" value="Nudix"/>
    <property type="match status" value="1"/>
</dbReference>